<dbReference type="SUPFAM" id="SSF160631">
    <property type="entry name" value="SMI1/KNR4-like"/>
    <property type="match status" value="1"/>
</dbReference>
<evidence type="ECO:0000313" key="2">
    <source>
        <dbReference type="Proteomes" id="UP001138997"/>
    </source>
</evidence>
<dbReference type="Proteomes" id="UP001138997">
    <property type="component" value="Unassembled WGS sequence"/>
</dbReference>
<name>A0A9X1ND91_9ACTN</name>
<sequence>MVLGAELVTRIDQAVSLYGPGRPIPEQELRERLSGIGLEPDPEYAAFVGRWGGCYVGVPVHAWDHASTLGRETCVDLTLRARANFGEVIDGLVFAEDGSGNPLWIGADRAVHLSDHDGGPQIRQIASSFSALLSENVHDESSTTFG</sequence>
<reference evidence="1" key="1">
    <citation type="submission" date="2021-11" db="EMBL/GenBank/DDBJ databases">
        <title>Streptomyces corallinus and Kineosporia corallina sp. nov., two new coral-derived marine actinobacteria.</title>
        <authorList>
            <person name="Buangrab K."/>
            <person name="Sutthacheep M."/>
            <person name="Yeemin T."/>
            <person name="Harunari E."/>
            <person name="Igarashi Y."/>
            <person name="Sripreechasak P."/>
            <person name="Kanchanasin P."/>
            <person name="Tanasupawat S."/>
            <person name="Phongsopitanun W."/>
        </authorList>
    </citation>
    <scope>NUCLEOTIDE SEQUENCE</scope>
    <source>
        <strain evidence="1">JCM 31032</strain>
    </source>
</reference>
<accession>A0A9X1ND91</accession>
<proteinExistence type="predicted"/>
<comment type="caution">
    <text evidence="1">The sequence shown here is derived from an EMBL/GenBank/DDBJ whole genome shotgun (WGS) entry which is preliminary data.</text>
</comment>
<dbReference type="AlphaFoldDB" id="A0A9X1ND91"/>
<evidence type="ECO:0000313" key="1">
    <source>
        <dbReference type="EMBL" id="MCD5311121.1"/>
    </source>
</evidence>
<gene>
    <name evidence="1" type="ORF">LR394_09450</name>
</gene>
<keyword evidence="2" id="KW-1185">Reference proteome</keyword>
<dbReference type="EMBL" id="JAJOMB010000004">
    <property type="protein sequence ID" value="MCD5311121.1"/>
    <property type="molecule type" value="Genomic_DNA"/>
</dbReference>
<dbReference type="RefSeq" id="WP_231440299.1">
    <property type="nucleotide sequence ID" value="NZ_JAJOMB010000004.1"/>
</dbReference>
<organism evidence="1 2">
    <name type="scientific">Kineosporia babensis</name>
    <dbReference type="NCBI Taxonomy" id="499548"/>
    <lineage>
        <taxon>Bacteria</taxon>
        <taxon>Bacillati</taxon>
        <taxon>Actinomycetota</taxon>
        <taxon>Actinomycetes</taxon>
        <taxon>Kineosporiales</taxon>
        <taxon>Kineosporiaceae</taxon>
        <taxon>Kineosporia</taxon>
    </lineage>
</organism>
<evidence type="ECO:0008006" key="3">
    <source>
        <dbReference type="Google" id="ProtNLM"/>
    </source>
</evidence>
<protein>
    <recommendedName>
        <fullName evidence="3">SMI1/KNR4 family protein</fullName>
    </recommendedName>
</protein>
<dbReference type="InterPro" id="IPR037883">
    <property type="entry name" value="Knr4/Smi1-like_sf"/>
</dbReference>